<reference evidence="7" key="1">
    <citation type="submission" date="2021-04" db="EMBL/GenBank/DDBJ databases">
        <authorList>
            <consortium name="Molecular Ecology Group"/>
        </authorList>
    </citation>
    <scope>NUCLEOTIDE SEQUENCE</scope>
</reference>
<dbReference type="PANTHER" id="PTHR16296:SF2">
    <property type="entry name" value="TRANSMEMBRANE PROTEIN 126A"/>
    <property type="match status" value="1"/>
</dbReference>
<feature type="transmembrane region" description="Helical" evidence="6">
    <location>
        <begin position="171"/>
        <end position="192"/>
    </location>
</feature>
<gene>
    <name evidence="7" type="ORF">CUNI_LOCUS5743</name>
</gene>
<evidence type="ECO:0000256" key="5">
    <source>
        <dbReference type="ARBA" id="ARBA00023136"/>
    </source>
</evidence>
<name>A0A8S3YX09_9EUPU</name>
<dbReference type="Proteomes" id="UP000678393">
    <property type="component" value="Unassembled WGS sequence"/>
</dbReference>
<dbReference type="GO" id="GO:0032981">
    <property type="term" value="P:mitochondrial respiratory chain complex I assembly"/>
    <property type="evidence" value="ECO:0007669"/>
    <property type="project" value="TreeGrafter"/>
</dbReference>
<dbReference type="InterPro" id="IPR009801">
    <property type="entry name" value="TMEM126"/>
</dbReference>
<evidence type="ECO:0000256" key="4">
    <source>
        <dbReference type="ARBA" id="ARBA00023128"/>
    </source>
</evidence>
<sequence>MENTQSKVMRPVLVRKGEALPDTVMPMTETEVLDIQNKRIEKFTPKSEMRIFQYGSHVMVATTALSAFVVNTILRKNFRLGGLKMVMSYGASVCVPSVLSAALNELYVRPKVLLGMESCPTCLSMKAAVVQSLMGLCYPFVISFVTCLTTSREYFTLDIATNSKRMGYFRLIRQVSPSSNILLALGLLNMTVGMEVARRQMKAYVQHLSKPPSEYGNVINE</sequence>
<dbReference type="AlphaFoldDB" id="A0A8S3YX09"/>
<feature type="transmembrane region" description="Helical" evidence="6">
    <location>
        <begin position="51"/>
        <end position="74"/>
    </location>
</feature>
<keyword evidence="4" id="KW-0496">Mitochondrion</keyword>
<keyword evidence="8" id="KW-1185">Reference proteome</keyword>
<keyword evidence="2 6" id="KW-0812">Transmembrane</keyword>
<evidence type="ECO:0000313" key="7">
    <source>
        <dbReference type="EMBL" id="CAG5120185.1"/>
    </source>
</evidence>
<evidence type="ECO:0000313" key="8">
    <source>
        <dbReference type="Proteomes" id="UP000678393"/>
    </source>
</evidence>
<organism evidence="7 8">
    <name type="scientific">Candidula unifasciata</name>
    <dbReference type="NCBI Taxonomy" id="100452"/>
    <lineage>
        <taxon>Eukaryota</taxon>
        <taxon>Metazoa</taxon>
        <taxon>Spiralia</taxon>
        <taxon>Lophotrochozoa</taxon>
        <taxon>Mollusca</taxon>
        <taxon>Gastropoda</taxon>
        <taxon>Heterobranchia</taxon>
        <taxon>Euthyneura</taxon>
        <taxon>Panpulmonata</taxon>
        <taxon>Eupulmonata</taxon>
        <taxon>Stylommatophora</taxon>
        <taxon>Helicina</taxon>
        <taxon>Helicoidea</taxon>
        <taxon>Geomitridae</taxon>
        <taxon>Candidula</taxon>
    </lineage>
</organism>
<accession>A0A8S3YX09</accession>
<comment type="subcellular location">
    <subcellularLocation>
        <location evidence="1">Mitochondrion membrane</location>
        <topology evidence="1">Multi-pass membrane protein</topology>
    </subcellularLocation>
</comment>
<feature type="transmembrane region" description="Helical" evidence="6">
    <location>
        <begin position="86"/>
        <end position="107"/>
    </location>
</feature>
<dbReference type="PANTHER" id="PTHR16296">
    <property type="entry name" value="UNCHARACTERIZED HYPOTHALAMUS PROTEIN HT007"/>
    <property type="match status" value="1"/>
</dbReference>
<evidence type="ECO:0000256" key="3">
    <source>
        <dbReference type="ARBA" id="ARBA00022989"/>
    </source>
</evidence>
<protein>
    <submittedName>
        <fullName evidence="7">Uncharacterized protein</fullName>
    </submittedName>
</protein>
<evidence type="ECO:0000256" key="2">
    <source>
        <dbReference type="ARBA" id="ARBA00022692"/>
    </source>
</evidence>
<dbReference type="OrthoDB" id="6234762at2759"/>
<dbReference type="Pfam" id="PF07114">
    <property type="entry name" value="TMEM126"/>
    <property type="match status" value="1"/>
</dbReference>
<dbReference type="EMBL" id="CAJHNH020000849">
    <property type="protein sequence ID" value="CAG5120185.1"/>
    <property type="molecule type" value="Genomic_DNA"/>
</dbReference>
<keyword evidence="3 6" id="KW-1133">Transmembrane helix</keyword>
<keyword evidence="5 6" id="KW-0472">Membrane</keyword>
<dbReference type="GO" id="GO:0031966">
    <property type="term" value="C:mitochondrial membrane"/>
    <property type="evidence" value="ECO:0007669"/>
    <property type="project" value="UniProtKB-SubCell"/>
</dbReference>
<proteinExistence type="predicted"/>
<comment type="caution">
    <text evidence="7">The sequence shown here is derived from an EMBL/GenBank/DDBJ whole genome shotgun (WGS) entry which is preliminary data.</text>
</comment>
<evidence type="ECO:0000256" key="1">
    <source>
        <dbReference type="ARBA" id="ARBA00004225"/>
    </source>
</evidence>
<feature type="transmembrane region" description="Helical" evidence="6">
    <location>
        <begin position="128"/>
        <end position="151"/>
    </location>
</feature>
<evidence type="ECO:0000256" key="6">
    <source>
        <dbReference type="SAM" id="Phobius"/>
    </source>
</evidence>